<keyword evidence="2" id="KW-0812">Transmembrane</keyword>
<feature type="transmembrane region" description="Helical" evidence="2">
    <location>
        <begin position="126"/>
        <end position="147"/>
    </location>
</feature>
<dbReference type="Pfam" id="PF09534">
    <property type="entry name" value="Trp_oprn_chp"/>
    <property type="match status" value="1"/>
</dbReference>
<evidence type="ECO:0000256" key="2">
    <source>
        <dbReference type="SAM" id="Phobius"/>
    </source>
</evidence>
<evidence type="ECO:0000313" key="3">
    <source>
        <dbReference type="EMBL" id="NKZ07502.1"/>
    </source>
</evidence>
<feature type="region of interest" description="Disordered" evidence="1">
    <location>
        <begin position="157"/>
        <end position="195"/>
    </location>
</feature>
<comment type="caution">
    <text evidence="3">The sequence shown here is derived from an EMBL/GenBank/DDBJ whole genome shotgun (WGS) entry which is preliminary data.</text>
</comment>
<reference evidence="3 4" key="1">
    <citation type="submission" date="2020-04" db="EMBL/GenBank/DDBJ databases">
        <title>MicrobeNet Type strains.</title>
        <authorList>
            <person name="Nicholson A.C."/>
        </authorList>
    </citation>
    <scope>NUCLEOTIDE SEQUENCE [LARGE SCALE GENOMIC DNA]</scope>
    <source>
        <strain evidence="3 4">ATCC BAA-277</strain>
    </source>
</reference>
<dbReference type="Proteomes" id="UP000579250">
    <property type="component" value="Unassembled WGS sequence"/>
</dbReference>
<sequence length="195" mass="19551">MTPGRERGLAALLCAAGAGLALLAAGRTWATAKAEDAITPFTQTLTGGDLGGAAGALGWAGLAGLAALFATRGRVRAAVGVLIALFGAGIAYASAAAVQRSNVLSAAGDQSALLKLGADPALNVNLWWLVSVTGGVLLAVGGLVTAVRGARWPGMSARYERPGAGEPAKEPDDPSALWRSLDRGEDPTAQRNGRP</sequence>
<organism evidence="3 4">
    <name type="scientific">Actinomadura latina</name>
    <dbReference type="NCBI Taxonomy" id="163603"/>
    <lineage>
        <taxon>Bacteria</taxon>
        <taxon>Bacillati</taxon>
        <taxon>Actinomycetota</taxon>
        <taxon>Actinomycetes</taxon>
        <taxon>Streptosporangiales</taxon>
        <taxon>Thermomonosporaceae</taxon>
        <taxon>Actinomadura</taxon>
    </lineage>
</organism>
<dbReference type="EMBL" id="JAAXPI010000056">
    <property type="protein sequence ID" value="NKZ07502.1"/>
    <property type="molecule type" value="Genomic_DNA"/>
</dbReference>
<keyword evidence="2" id="KW-0472">Membrane</keyword>
<feature type="compositionally biased region" description="Basic and acidic residues" evidence="1">
    <location>
        <begin position="158"/>
        <end position="172"/>
    </location>
</feature>
<gene>
    <name evidence="3" type="ORF">HGB48_27780</name>
</gene>
<evidence type="ECO:0000313" key="4">
    <source>
        <dbReference type="Proteomes" id="UP000579250"/>
    </source>
</evidence>
<proteinExistence type="predicted"/>
<evidence type="ECO:0000256" key="1">
    <source>
        <dbReference type="SAM" id="MobiDB-lite"/>
    </source>
</evidence>
<accession>A0A846Z8G8</accession>
<keyword evidence="4" id="KW-1185">Reference proteome</keyword>
<protein>
    <submittedName>
        <fullName evidence="3">Trp biosynthesis-associated membrane protein</fullName>
    </submittedName>
</protein>
<name>A0A846Z8G8_9ACTN</name>
<keyword evidence="2" id="KW-1133">Transmembrane helix</keyword>
<feature type="transmembrane region" description="Helical" evidence="2">
    <location>
        <begin position="50"/>
        <end position="70"/>
    </location>
</feature>
<dbReference type="InterPro" id="IPR019051">
    <property type="entry name" value="Trp_biosyn_TM_oprn/chp"/>
</dbReference>
<dbReference type="RefSeq" id="WP_067631013.1">
    <property type="nucleotide sequence ID" value="NZ_JAAXPI010000056.1"/>
</dbReference>
<feature type="transmembrane region" description="Helical" evidence="2">
    <location>
        <begin position="77"/>
        <end position="98"/>
    </location>
</feature>
<dbReference type="AlphaFoldDB" id="A0A846Z8G8"/>